<name>A0ABR9N1G7_9MICO</name>
<reference evidence="1 2" key="1">
    <citation type="submission" date="2020-10" db="EMBL/GenBank/DDBJ databases">
        <title>Myceligenerans pegani sp. nov., an endophytic actinomycete isolated from Peganum harmala L. in Xinjiang, China.</title>
        <authorList>
            <person name="Xin L."/>
        </authorList>
    </citation>
    <scope>NUCLEOTIDE SEQUENCE [LARGE SCALE GENOMIC DNA]</scope>
    <source>
        <strain evidence="1 2">TRM65318</strain>
    </source>
</reference>
<organism evidence="1 2">
    <name type="scientific">Myceligenerans pegani</name>
    <dbReference type="NCBI Taxonomy" id="2776917"/>
    <lineage>
        <taxon>Bacteria</taxon>
        <taxon>Bacillati</taxon>
        <taxon>Actinomycetota</taxon>
        <taxon>Actinomycetes</taxon>
        <taxon>Micrococcales</taxon>
        <taxon>Promicromonosporaceae</taxon>
        <taxon>Myceligenerans</taxon>
    </lineage>
</organism>
<gene>
    <name evidence="1" type="ORF">IHE71_17565</name>
</gene>
<sequence length="355" mass="38782">MEFSFEFQPSTTRPQPPDLDPLLACLDLIEALNDEAEDRWDDAPFVEDTADTPAGGVIALMNTAGDGTEIRTWLTEYAQRLTDQGWTGQIRGAHNPQPPAWSNQPEQLGHAIGIHLRFNPQPETGPFPYGTDAAAEDRAALIQSADMIDARFPAPLAYIGRGIFRSPAPQPRRGSAWIDAAARSRFTSLTWINESTLSVSRAQLSPGAKATITLASATEPWHAQLDVLIQILTQHGPRLEYGVARTCHPLSGPTEAPPAVRPGENVSTRDLDIARHYVLDAAGIQVLTGTHLAKAHDLSAWTITDLGNNRHLVRHPDPAAWYANELPDPDVLTTARHDFGELILTQETYGALRTP</sequence>
<dbReference type="Proteomes" id="UP000625527">
    <property type="component" value="Unassembled WGS sequence"/>
</dbReference>
<accession>A0ABR9N1G7</accession>
<dbReference type="RefSeq" id="WP_192864048.1">
    <property type="nucleotide sequence ID" value="NZ_JADAQT010000102.1"/>
</dbReference>
<protein>
    <submittedName>
        <fullName evidence="1">Uncharacterized protein</fullName>
    </submittedName>
</protein>
<comment type="caution">
    <text evidence="1">The sequence shown here is derived from an EMBL/GenBank/DDBJ whole genome shotgun (WGS) entry which is preliminary data.</text>
</comment>
<evidence type="ECO:0000313" key="1">
    <source>
        <dbReference type="EMBL" id="MBE1877499.1"/>
    </source>
</evidence>
<proteinExistence type="predicted"/>
<evidence type="ECO:0000313" key="2">
    <source>
        <dbReference type="Proteomes" id="UP000625527"/>
    </source>
</evidence>
<dbReference type="EMBL" id="JADAQT010000102">
    <property type="protein sequence ID" value="MBE1877499.1"/>
    <property type="molecule type" value="Genomic_DNA"/>
</dbReference>
<keyword evidence="2" id="KW-1185">Reference proteome</keyword>